<evidence type="ECO:0000256" key="1">
    <source>
        <dbReference type="SAM" id="Phobius"/>
    </source>
</evidence>
<dbReference type="STRING" id="1798543.A2898_01235"/>
<accession>A0A1G2B7M4</accession>
<evidence type="ECO:0000313" key="2">
    <source>
        <dbReference type="EMBL" id="OGY84706.1"/>
    </source>
</evidence>
<keyword evidence="1" id="KW-0472">Membrane</keyword>
<keyword evidence="1" id="KW-0812">Transmembrane</keyword>
<protein>
    <submittedName>
        <fullName evidence="2">Uncharacterized protein</fullName>
    </submittedName>
</protein>
<reference evidence="2 3" key="1">
    <citation type="journal article" date="2016" name="Nat. Commun.">
        <title>Thousands of microbial genomes shed light on interconnected biogeochemical processes in an aquifer system.</title>
        <authorList>
            <person name="Anantharaman K."/>
            <person name="Brown C.T."/>
            <person name="Hug L.A."/>
            <person name="Sharon I."/>
            <person name="Castelle C.J."/>
            <person name="Probst A.J."/>
            <person name="Thomas B.C."/>
            <person name="Singh A."/>
            <person name="Wilkins M.J."/>
            <person name="Karaoz U."/>
            <person name="Brodie E.L."/>
            <person name="Williams K.H."/>
            <person name="Hubbard S.S."/>
            <person name="Banfield J.F."/>
        </authorList>
    </citation>
    <scope>NUCLEOTIDE SEQUENCE [LARGE SCALE GENOMIC DNA]</scope>
</reference>
<sequence length="87" mass="10142">MKKRRLFFYVSGTLIVIILIWLLTNPFATNDSSENGFKKLFGGFKDFFSTIEESFSNRPGTDTDTNTIQNDEYINKVENDLFPQFEE</sequence>
<feature type="transmembrane region" description="Helical" evidence="1">
    <location>
        <begin position="7"/>
        <end position="24"/>
    </location>
</feature>
<dbReference type="Proteomes" id="UP000179164">
    <property type="component" value="Unassembled WGS sequence"/>
</dbReference>
<evidence type="ECO:0000313" key="3">
    <source>
        <dbReference type="Proteomes" id="UP000179164"/>
    </source>
</evidence>
<proteinExistence type="predicted"/>
<comment type="caution">
    <text evidence="2">The sequence shown here is derived from an EMBL/GenBank/DDBJ whole genome shotgun (WGS) entry which is preliminary data.</text>
</comment>
<gene>
    <name evidence="2" type="ORF">A2898_01235</name>
</gene>
<organism evidence="2 3">
    <name type="scientific">Candidatus Kerfeldbacteria bacterium RIFCSPLOWO2_01_FULL_48_11</name>
    <dbReference type="NCBI Taxonomy" id="1798543"/>
    <lineage>
        <taxon>Bacteria</taxon>
        <taxon>Candidatus Kerfeldiibacteriota</taxon>
    </lineage>
</organism>
<keyword evidence="1" id="KW-1133">Transmembrane helix</keyword>
<name>A0A1G2B7M4_9BACT</name>
<dbReference type="EMBL" id="MHKE01000005">
    <property type="protein sequence ID" value="OGY84706.1"/>
    <property type="molecule type" value="Genomic_DNA"/>
</dbReference>
<dbReference type="AlphaFoldDB" id="A0A1G2B7M4"/>